<feature type="non-terminal residue" evidence="1">
    <location>
        <position position="1"/>
    </location>
</feature>
<name>A5I8N8_9ACAR</name>
<dbReference type="EMBL" id="AY962885">
    <property type="protein sequence ID" value="AAY42209.1"/>
    <property type="molecule type" value="mRNA"/>
</dbReference>
<proteinExistence type="evidence at transcript level"/>
<accession>A5I8N8</accession>
<reference evidence="1" key="1">
    <citation type="journal article" date="2007" name="Exp. Appl. Acarol.">
        <title>Cloning and characterization of a ribosomal protein L23a from Haemaphysalis qinghaiensis eggs by immuno screening of a cDNA expression library.</title>
        <authorList>
            <person name="Gao J."/>
            <person name="Luo J."/>
            <person name="Li Y."/>
            <person name="Fan R."/>
            <person name="Zhao H."/>
            <person name="Guan G."/>
            <person name="Liu J."/>
            <person name="Wiske B."/>
            <person name="Sugimoto C."/>
            <person name="Yin H."/>
        </authorList>
    </citation>
    <scope>NUCLEOTIDE SEQUENCE</scope>
</reference>
<evidence type="ECO:0000313" key="1">
    <source>
        <dbReference type="EMBL" id="AAY42209.1"/>
    </source>
</evidence>
<protein>
    <submittedName>
        <fullName evidence="1">Uncharacterized protein</fullName>
    </submittedName>
</protein>
<sequence>ASYRQNNLHKKEQHLRSGVMELTQMEAMEPEMPPQRMTQQVVLKTRRTEKYQRQLSKQRPTNLKATKTRKVLVEKSKPEITPMPIPL</sequence>
<organism evidence="1">
    <name type="scientific">Haemaphysalis qinghaiensis</name>
    <dbReference type="NCBI Taxonomy" id="297592"/>
    <lineage>
        <taxon>Eukaryota</taxon>
        <taxon>Metazoa</taxon>
        <taxon>Ecdysozoa</taxon>
        <taxon>Arthropoda</taxon>
        <taxon>Chelicerata</taxon>
        <taxon>Arachnida</taxon>
        <taxon>Acari</taxon>
        <taxon>Parasitiformes</taxon>
        <taxon>Ixodida</taxon>
        <taxon>Ixodoidea</taxon>
        <taxon>Ixodidae</taxon>
        <taxon>Haemaphysalinae</taxon>
        <taxon>Haemaphysalis</taxon>
    </lineage>
</organism>
<dbReference type="AlphaFoldDB" id="A5I8N8"/>